<evidence type="ECO:0000313" key="2">
    <source>
        <dbReference type="EMBL" id="GFR65174.1"/>
    </source>
</evidence>
<feature type="compositionally biased region" description="Polar residues" evidence="1">
    <location>
        <begin position="26"/>
        <end position="75"/>
    </location>
</feature>
<dbReference type="Proteomes" id="UP000762676">
    <property type="component" value="Unassembled WGS sequence"/>
</dbReference>
<proteinExistence type="predicted"/>
<dbReference type="EMBL" id="BMAT01000371">
    <property type="protein sequence ID" value="GFR65174.1"/>
    <property type="molecule type" value="Genomic_DNA"/>
</dbReference>
<feature type="region of interest" description="Disordered" evidence="1">
    <location>
        <begin position="19"/>
        <end position="78"/>
    </location>
</feature>
<evidence type="ECO:0000256" key="1">
    <source>
        <dbReference type="SAM" id="MobiDB-lite"/>
    </source>
</evidence>
<comment type="caution">
    <text evidence="2">The sequence shown here is derived from an EMBL/GenBank/DDBJ whole genome shotgun (WGS) entry which is preliminary data.</text>
</comment>
<protein>
    <submittedName>
        <fullName evidence="2">Uncharacterized protein</fullName>
    </submittedName>
</protein>
<reference evidence="2 3" key="1">
    <citation type="journal article" date="2021" name="Elife">
        <title>Chloroplast acquisition without the gene transfer in kleptoplastic sea slugs, Plakobranchus ocellatus.</title>
        <authorList>
            <person name="Maeda T."/>
            <person name="Takahashi S."/>
            <person name="Yoshida T."/>
            <person name="Shimamura S."/>
            <person name="Takaki Y."/>
            <person name="Nagai Y."/>
            <person name="Toyoda A."/>
            <person name="Suzuki Y."/>
            <person name="Arimoto A."/>
            <person name="Ishii H."/>
            <person name="Satoh N."/>
            <person name="Nishiyama T."/>
            <person name="Hasebe M."/>
            <person name="Maruyama T."/>
            <person name="Minagawa J."/>
            <person name="Obokata J."/>
            <person name="Shigenobu S."/>
        </authorList>
    </citation>
    <scope>NUCLEOTIDE SEQUENCE [LARGE SCALE GENOMIC DNA]</scope>
</reference>
<evidence type="ECO:0000313" key="3">
    <source>
        <dbReference type="Proteomes" id="UP000762676"/>
    </source>
</evidence>
<accession>A0AAV4EVZ7</accession>
<dbReference type="AlphaFoldDB" id="A0AAV4EVZ7"/>
<organism evidence="2 3">
    <name type="scientific">Elysia marginata</name>
    <dbReference type="NCBI Taxonomy" id="1093978"/>
    <lineage>
        <taxon>Eukaryota</taxon>
        <taxon>Metazoa</taxon>
        <taxon>Spiralia</taxon>
        <taxon>Lophotrochozoa</taxon>
        <taxon>Mollusca</taxon>
        <taxon>Gastropoda</taxon>
        <taxon>Heterobranchia</taxon>
        <taxon>Euthyneura</taxon>
        <taxon>Panpulmonata</taxon>
        <taxon>Sacoglossa</taxon>
        <taxon>Placobranchoidea</taxon>
        <taxon>Plakobranchidae</taxon>
        <taxon>Elysia</taxon>
    </lineage>
</organism>
<keyword evidence="3" id="KW-1185">Reference proteome</keyword>
<gene>
    <name evidence="2" type="ORF">ElyMa_000198700</name>
</gene>
<name>A0AAV4EVZ7_9GAST</name>
<sequence length="112" mass="12049">MQQTHIVSGHRQQEAKLMTVLGSRGSAATNKGLTRGSAATNNGLSRGSAATNNGLTRGSAATNNGLTRQEMNTPSGERFCRSIVASTRNGRMDSETWLKWLKETFVPDVELI</sequence>